<sequence length="47" mass="5133">MGDKASCPLHLGEFAFIEGHTVRRMNNIPIVLQGHRLSCGCHAGAMR</sequence>
<evidence type="ECO:0000313" key="3">
    <source>
        <dbReference type="Proteomes" id="UP000520513"/>
    </source>
</evidence>
<evidence type="ECO:0000313" key="1">
    <source>
        <dbReference type="EMBL" id="MBC2379774.1"/>
    </source>
</evidence>
<proteinExistence type="predicted"/>
<protein>
    <recommendedName>
        <fullName evidence="5">PAAR domain-containing protein</fullName>
    </recommendedName>
</protein>
<dbReference type="InterPro" id="IPR008727">
    <property type="entry name" value="PAAR_motif"/>
</dbReference>
<dbReference type="AlphaFoldDB" id="A0A7X1AHH9"/>
<gene>
    <name evidence="1" type="ORF">HF209_02340</name>
    <name evidence="2" type="ORF">HF257_01285</name>
</gene>
<accession>A0A7X1AHH9</accession>
<dbReference type="Proteomes" id="UP000520513">
    <property type="component" value="Unassembled WGS sequence"/>
</dbReference>
<name>A0A7X1AHH9_9PSED</name>
<dbReference type="Proteomes" id="UP000534677">
    <property type="component" value="Unassembled WGS sequence"/>
</dbReference>
<dbReference type="EMBL" id="JAAXCZ010000001">
    <property type="protein sequence ID" value="MBC2379774.1"/>
    <property type="molecule type" value="Genomic_DNA"/>
</dbReference>
<evidence type="ECO:0000313" key="4">
    <source>
        <dbReference type="Proteomes" id="UP000534677"/>
    </source>
</evidence>
<dbReference type="EMBL" id="JAAXCY010000001">
    <property type="protein sequence ID" value="MBC2404621.1"/>
    <property type="molecule type" value="Genomic_DNA"/>
</dbReference>
<keyword evidence="4" id="KW-1185">Reference proteome</keyword>
<evidence type="ECO:0000313" key="2">
    <source>
        <dbReference type="EMBL" id="MBC2404621.1"/>
    </source>
</evidence>
<organism evidence="2 3">
    <name type="scientific">Pseudomonas cremoris</name>
    <dbReference type="NCBI Taxonomy" id="2724178"/>
    <lineage>
        <taxon>Bacteria</taxon>
        <taxon>Pseudomonadati</taxon>
        <taxon>Pseudomonadota</taxon>
        <taxon>Gammaproteobacteria</taxon>
        <taxon>Pseudomonadales</taxon>
        <taxon>Pseudomonadaceae</taxon>
        <taxon>Pseudomonas</taxon>
    </lineage>
</organism>
<comment type="caution">
    <text evidence="2">The sequence shown here is derived from an EMBL/GenBank/DDBJ whole genome shotgun (WGS) entry which is preliminary data.</text>
</comment>
<reference evidence="3 4" key="1">
    <citation type="submission" date="2020-04" db="EMBL/GenBank/DDBJ databases">
        <title>Pseudomonas crami sp. nov., a novel proteolytic bacterial species isolated from cream.</title>
        <authorList>
            <person name="Hofmann K."/>
            <person name="Woller A."/>
            <person name="Huptas C."/>
            <person name="Wenning M."/>
            <person name="Scherer S."/>
            <person name="Doll E.V."/>
        </authorList>
    </citation>
    <scope>NUCLEOTIDE SEQUENCE [LARGE SCALE GENOMIC DNA]</scope>
    <source>
        <strain evidence="1 4">WS 5096</strain>
        <strain evidence="2 3">WS 5106</strain>
    </source>
</reference>
<evidence type="ECO:0008006" key="5">
    <source>
        <dbReference type="Google" id="ProtNLM"/>
    </source>
</evidence>
<dbReference type="Pfam" id="PF05488">
    <property type="entry name" value="PAAR_motif"/>
    <property type="match status" value="1"/>
</dbReference>